<dbReference type="HOGENOM" id="CLU_053061_1_1_7"/>
<evidence type="ECO:0000256" key="6">
    <source>
        <dbReference type="ARBA" id="ARBA00035023"/>
    </source>
</evidence>
<proteinExistence type="inferred from homology"/>
<reference evidence="8 9" key="1">
    <citation type="journal article" date="2013" name="ISME J.">
        <title>By their genes ye shall know them: genomic signatures of predatory bacteria.</title>
        <authorList>
            <person name="Pasternak Z."/>
            <person name="Pietrokovski S."/>
            <person name="Rotem O."/>
            <person name="Gophna U."/>
            <person name="Lurie-Weinberger M.N."/>
            <person name="Jurkevitch E."/>
        </authorList>
    </citation>
    <scope>NUCLEOTIDE SEQUENCE [LARGE SCALE GENOMIC DNA]</scope>
    <source>
        <strain evidence="8 9">JSS</strain>
    </source>
</reference>
<dbReference type="Proteomes" id="UP000012040">
    <property type="component" value="Chromosome"/>
</dbReference>
<dbReference type="Pfam" id="PF07063">
    <property type="entry name" value="HGLS"/>
    <property type="match status" value="1"/>
</dbReference>
<evidence type="ECO:0000256" key="5">
    <source>
        <dbReference type="ARBA" id="ARBA00035013"/>
    </source>
</evidence>
<dbReference type="CDD" id="cd16350">
    <property type="entry name" value="VOC_like"/>
    <property type="match status" value="1"/>
</dbReference>
<dbReference type="InterPro" id="IPR009770">
    <property type="entry name" value="HGLS"/>
</dbReference>
<evidence type="ECO:0000256" key="3">
    <source>
        <dbReference type="ARBA" id="ARBA00023002"/>
    </source>
</evidence>
<name>M4VPY9_9BACT</name>
<gene>
    <name evidence="8" type="ORF">A11Q_993</name>
</gene>
<dbReference type="STRING" id="1184267.A11Q_993"/>
<dbReference type="EMBL" id="CP003537">
    <property type="protein sequence ID" value="AGH95209.1"/>
    <property type="molecule type" value="Genomic_DNA"/>
</dbReference>
<evidence type="ECO:0000256" key="2">
    <source>
        <dbReference type="ARBA" id="ARBA00022964"/>
    </source>
</evidence>
<evidence type="ECO:0000256" key="4">
    <source>
        <dbReference type="ARBA" id="ARBA00023004"/>
    </source>
</evidence>
<evidence type="ECO:0000256" key="7">
    <source>
        <dbReference type="ARBA" id="ARBA00035045"/>
    </source>
</evidence>
<dbReference type="PANTHER" id="PTHR31136:SF5">
    <property type="entry name" value="2-OXOADIPATE DIOXYGENASE_DECARBOXYLASE, CHLOROPLASTIC"/>
    <property type="match status" value="1"/>
</dbReference>
<organism evidence="8 9">
    <name type="scientific">Pseudobdellovibrio exovorus JSS</name>
    <dbReference type="NCBI Taxonomy" id="1184267"/>
    <lineage>
        <taxon>Bacteria</taxon>
        <taxon>Pseudomonadati</taxon>
        <taxon>Bdellovibrionota</taxon>
        <taxon>Bdellovibrionia</taxon>
        <taxon>Bdellovibrionales</taxon>
        <taxon>Pseudobdellovibrionaceae</taxon>
        <taxon>Pseudobdellovibrio</taxon>
    </lineage>
</organism>
<dbReference type="AlphaFoldDB" id="M4VPY9"/>
<sequence length="268" mass="31192">MANNTNLTTYMNTMWNDYVQMNPQAQKIHNLFTHAGEHVINDHIALRTFKHPKLGLQSLAQHFLKYGYKESEQEYFFTEKKLYARHYEHPEGYPKIFISELELDKVSPFIRETIDNCINQMNPDVVNHENFVFSGKHWVTNHQTYLKLAAESEYASWVYAYGFRPNHFTVSINHLRNFNDIHRLNSFIKQNDFKLNSSGGEIKGTPAELLEQSSTMAAEIQVQFGDGIYAIPGCYYEFAKRYPMTNGQLYQGFIAKSADKIFESTNKS</sequence>
<dbReference type="GO" id="GO:0051213">
    <property type="term" value="F:dioxygenase activity"/>
    <property type="evidence" value="ECO:0007669"/>
    <property type="project" value="UniProtKB-KW"/>
</dbReference>
<dbReference type="OrthoDB" id="5289939at2"/>
<accession>M4VPY9</accession>
<dbReference type="KEGG" id="bex:A11Q_993"/>
<keyword evidence="9" id="KW-1185">Reference proteome</keyword>
<dbReference type="EC" id="1.13.11.93" evidence="6"/>
<dbReference type="eggNOG" id="COG5383">
    <property type="taxonomic scope" value="Bacteria"/>
</dbReference>
<keyword evidence="3" id="KW-0560">Oxidoreductase</keyword>
<dbReference type="Gene3D" id="3.10.180.50">
    <property type="match status" value="1"/>
</dbReference>
<dbReference type="RefSeq" id="WP_015469699.1">
    <property type="nucleotide sequence ID" value="NC_020813.1"/>
</dbReference>
<keyword evidence="4" id="KW-0408">Iron</keyword>
<comment type="cofactor">
    <cofactor evidence="1">
        <name>Fe(2+)</name>
        <dbReference type="ChEBI" id="CHEBI:29033"/>
    </cofactor>
</comment>
<dbReference type="SMART" id="SM01150">
    <property type="entry name" value="DUF1338"/>
    <property type="match status" value="1"/>
</dbReference>
<dbReference type="PANTHER" id="PTHR31136">
    <property type="entry name" value="DUF1338 DOMAIN-CONTAINING PROTEIN"/>
    <property type="match status" value="1"/>
</dbReference>
<evidence type="ECO:0000313" key="9">
    <source>
        <dbReference type="Proteomes" id="UP000012040"/>
    </source>
</evidence>
<evidence type="ECO:0000313" key="8">
    <source>
        <dbReference type="EMBL" id="AGH95209.1"/>
    </source>
</evidence>
<keyword evidence="2" id="KW-0223">Dioxygenase</keyword>
<comment type="similarity">
    <text evidence="5">Belongs to the 2-oxoadipate dioxygenase/decarboxylase family.</text>
</comment>
<dbReference type="PATRIC" id="fig|1184267.3.peg.1007"/>
<evidence type="ECO:0000256" key="1">
    <source>
        <dbReference type="ARBA" id="ARBA00001954"/>
    </source>
</evidence>
<protein>
    <recommendedName>
        <fullName evidence="6">2-oxoadipate dioxygenase/decarboxylase</fullName>
        <ecNumber evidence="6">1.13.11.93</ecNumber>
    </recommendedName>
    <alternativeName>
        <fullName evidence="7">2-hydroxyglutarate synthase</fullName>
    </alternativeName>
</protein>